<dbReference type="AlphaFoldDB" id="A0A8B8SVV2"/>
<dbReference type="GeneID" id="106730093"/>
<evidence type="ECO:0000313" key="2">
    <source>
        <dbReference type="RefSeq" id="XP_032334113.1"/>
    </source>
</evidence>
<keyword evidence="1" id="KW-1185">Reference proteome</keyword>
<name>A0A8B8SVV2_CAMFR</name>
<dbReference type="RefSeq" id="XP_032334113.1">
    <property type="nucleotide sequence ID" value="XM_032478222.1"/>
</dbReference>
<gene>
    <name evidence="2" type="primary">LOC106730093</name>
</gene>
<protein>
    <submittedName>
        <fullName evidence="2">Endogenous retrovirus group PABLB member 1 Env polyprotein-like isoform X13</fullName>
    </submittedName>
</protein>
<dbReference type="Proteomes" id="UP000694856">
    <property type="component" value="Chromosome 1"/>
</dbReference>
<organism evidence="1 2">
    <name type="scientific">Camelus ferus</name>
    <name type="common">Wild bactrian camel</name>
    <name type="synonym">Camelus bactrianus ferus</name>
    <dbReference type="NCBI Taxonomy" id="419612"/>
    <lineage>
        <taxon>Eukaryota</taxon>
        <taxon>Metazoa</taxon>
        <taxon>Chordata</taxon>
        <taxon>Craniata</taxon>
        <taxon>Vertebrata</taxon>
        <taxon>Euteleostomi</taxon>
        <taxon>Mammalia</taxon>
        <taxon>Eutheria</taxon>
        <taxon>Laurasiatheria</taxon>
        <taxon>Artiodactyla</taxon>
        <taxon>Tylopoda</taxon>
        <taxon>Camelidae</taxon>
        <taxon>Camelus</taxon>
    </lineage>
</organism>
<reference evidence="2" key="2">
    <citation type="submission" date="2025-08" db="UniProtKB">
        <authorList>
            <consortium name="RefSeq"/>
        </authorList>
    </citation>
    <scope>IDENTIFICATION</scope>
    <source>
        <tissue evidence="2">Ear skin</tissue>
    </source>
</reference>
<proteinExistence type="predicted"/>
<reference evidence="1" key="1">
    <citation type="submission" date="2025-05" db="UniProtKB">
        <authorList>
            <consortium name="RefSeq"/>
        </authorList>
    </citation>
    <scope>NUCLEOTIDE SEQUENCE [LARGE SCALE GENOMIC DNA]</scope>
</reference>
<evidence type="ECO:0000313" key="1">
    <source>
        <dbReference type="Proteomes" id="UP000694856"/>
    </source>
</evidence>
<accession>A0A8B8SVV2</accession>
<sequence length="304" mass="35136">MVSPAEVCLAVWQPLVHFFVWAAHLLELHVSLPWLTLCTVSRMRFGNQCHSAARSPGGRVVDHEQGQSARTWIFCQILRCCLVGVTANTMFSWAHTFTRVHNVSHCWVYTELPIDAGDGLPWHLHPVSRVNWNTLIQWNADRTAKSPWDLRRQTIEEILRCERGIASPPIERTVWNGWGWMNSVYVKMRNLSPLCLEQQFEHKAPNRTVGWLPEELCAKIIYNVNASTWWDGRPLIGVNPTDFLPPGYLWVCGTHGWCYLPAKWTGRCTWGRAYLPGHIWPILTERPTNWDPLHTRWHQGKHAA</sequence>